<keyword evidence="3" id="KW-1003">Cell membrane</keyword>
<comment type="subcellular location">
    <subcellularLocation>
        <location evidence="1">Cell membrane</location>
        <topology evidence="1">Multi-pass membrane protein</topology>
    </subcellularLocation>
</comment>
<dbReference type="Proteomes" id="UP000005808">
    <property type="component" value="Unassembled WGS sequence"/>
</dbReference>
<evidence type="ECO:0000256" key="3">
    <source>
        <dbReference type="ARBA" id="ARBA00022475"/>
    </source>
</evidence>
<dbReference type="InterPro" id="IPR011527">
    <property type="entry name" value="ABC1_TM_dom"/>
</dbReference>
<evidence type="ECO:0000259" key="13">
    <source>
        <dbReference type="PROSITE" id="PS50929"/>
    </source>
</evidence>
<keyword evidence="2" id="KW-0813">Transport</keyword>
<feature type="transmembrane region" description="Helical" evidence="11">
    <location>
        <begin position="300"/>
        <end position="325"/>
    </location>
</feature>
<dbReference type="SUPFAM" id="SSF90123">
    <property type="entry name" value="ABC transporter transmembrane region"/>
    <property type="match status" value="1"/>
</dbReference>
<dbReference type="InterPro" id="IPR027417">
    <property type="entry name" value="P-loop_NTPase"/>
</dbReference>
<keyword evidence="6" id="KW-0547">Nucleotide-binding</keyword>
<dbReference type="Pfam" id="PF00005">
    <property type="entry name" value="ABC_tran"/>
    <property type="match status" value="1"/>
</dbReference>
<gene>
    <name evidence="14" type="ORF">OR16_34818</name>
</gene>
<dbReference type="PROSITE" id="PS50929">
    <property type="entry name" value="ABC_TM1F"/>
    <property type="match status" value="1"/>
</dbReference>
<dbReference type="FunFam" id="3.40.50.300:FF:000287">
    <property type="entry name" value="Multidrug ABC transporter ATP-binding protein"/>
    <property type="match status" value="1"/>
</dbReference>
<evidence type="ECO:0000256" key="2">
    <source>
        <dbReference type="ARBA" id="ARBA00022448"/>
    </source>
</evidence>
<evidence type="ECO:0000313" key="15">
    <source>
        <dbReference type="Proteomes" id="UP000005808"/>
    </source>
</evidence>
<dbReference type="GO" id="GO:0005524">
    <property type="term" value="F:ATP binding"/>
    <property type="evidence" value="ECO:0007669"/>
    <property type="project" value="UniProtKB-KW"/>
</dbReference>
<sequence>MTQPSLPVIDSDAQTEPWRNEPGARLQPGEAVLAWLEVDLDAKLHFTQGWVLVTDRRLLARMPAQKDWQEWTIQPGLSLHHADHAGVGTLELQDNGRLLASWRYTLGHNPAALRLIDQFHAQRDLSASGRAGQVDIDTEAVCPTCKAPLPPDDDQCPQCSRDLETPPSTWALLRLWRFARPYRFQLLSGFLLTLLSTAATLVPPYLTMPLMDNVLIPYQNGLPIDYDRVKLYLAGLLGAALVAWSLGWARTYLLARVSERIGADLRTTTYEHLLRLSLEYFGGKRTGDLMARIGSESDRICVFLSLHLLDFATDVLMIVMTAAILISINPWLALVTLVPLPFIAWMIHLVRDRLRHGFEKIDRIWSEITNVLADTIPGIRVVKAFAQEKREVERFREANRHNLAINDRVNAVWSLFTPTVTLLTEIGLLVVWIFGIWQVSHKAITVGVLVAFLTYISRFYTRLDSMSRIVSVTQKAAAGAKRIFDILDHVSSVPEPARPVHLERVEGAIELRDLGFRYGNRAVIRGLNLSIAPGEMIGLVGHSGSGKSTLVNLICRFYDVSEGAIRLDGVDIRSLPVSEFRSHIGLVLQEPFLFFGTIAENIAYGKPGASREEIIAAARAAHAHEFILRLPHGYDSLVGERGQALSGGERQRISIARALLINPRILIMDEATSSVDTTTEKEIQKALDNLVQGRTTIAIAHRLSTLRKADRLVVMDRGQIVEVGNHDELLAREGAYYKLYRRRCGQRAIRMGAHMQQVDFKLSRNALGRLVLTTADGIVHDGVVPVRAFPIAAPDDGVGLISTDGRELAWLPRLDTLPAPVREMIEAELASREFMPEIRRIRSVSTYATPSTWEVETDRGLTSLVLRGEEDIRRLAGSTLLISDSHGIHYLVRNLTALDKGSRKILDRFL</sequence>
<dbReference type="AlphaFoldDB" id="H1SF60"/>
<feature type="transmembrane region" description="Helical" evidence="11">
    <location>
        <begin position="411"/>
        <end position="437"/>
    </location>
</feature>
<feature type="domain" description="ABC transporter" evidence="12">
    <location>
        <begin position="509"/>
        <end position="742"/>
    </location>
</feature>
<dbReference type="EMBL" id="AHJE01000105">
    <property type="protein sequence ID" value="EHP38885.1"/>
    <property type="molecule type" value="Genomic_DNA"/>
</dbReference>
<dbReference type="PATRIC" id="fig|1127483.3.peg.6956"/>
<comment type="caution">
    <text evidence="14">The sequence shown here is derived from an EMBL/GenBank/DDBJ whole genome shotgun (WGS) entry which is preliminary data.</text>
</comment>
<accession>H1SF60</accession>
<feature type="transmembrane region" description="Helical" evidence="11">
    <location>
        <begin position="443"/>
        <end position="461"/>
    </location>
</feature>
<organism evidence="14 15">
    <name type="scientific">Cupriavidus basilensis OR16</name>
    <dbReference type="NCBI Taxonomy" id="1127483"/>
    <lineage>
        <taxon>Bacteria</taxon>
        <taxon>Pseudomonadati</taxon>
        <taxon>Pseudomonadota</taxon>
        <taxon>Betaproteobacteria</taxon>
        <taxon>Burkholderiales</taxon>
        <taxon>Burkholderiaceae</taxon>
        <taxon>Cupriavidus</taxon>
    </lineage>
</organism>
<evidence type="ECO:0000256" key="4">
    <source>
        <dbReference type="ARBA" id="ARBA00022519"/>
    </source>
</evidence>
<feature type="domain" description="ABC transmembrane type-1" evidence="13">
    <location>
        <begin position="189"/>
        <end position="475"/>
    </location>
</feature>
<dbReference type="OrthoDB" id="8554730at2"/>
<proteinExistence type="predicted"/>
<name>H1SF60_9BURK</name>
<evidence type="ECO:0000256" key="10">
    <source>
        <dbReference type="SAM" id="MobiDB-lite"/>
    </source>
</evidence>
<dbReference type="InterPro" id="IPR036640">
    <property type="entry name" value="ABC1_TM_sf"/>
</dbReference>
<feature type="transmembrane region" description="Helical" evidence="11">
    <location>
        <begin position="331"/>
        <end position="350"/>
    </location>
</feature>
<keyword evidence="7" id="KW-0067">ATP-binding</keyword>
<evidence type="ECO:0000256" key="9">
    <source>
        <dbReference type="ARBA" id="ARBA00023136"/>
    </source>
</evidence>
<dbReference type="PROSITE" id="PS50893">
    <property type="entry name" value="ABC_TRANSPORTER_2"/>
    <property type="match status" value="1"/>
</dbReference>
<keyword evidence="9 11" id="KW-0472">Membrane</keyword>
<dbReference type="InterPro" id="IPR015005">
    <property type="entry name" value="DUF1854"/>
</dbReference>
<dbReference type="InterPro" id="IPR039421">
    <property type="entry name" value="Type_1_exporter"/>
</dbReference>
<reference evidence="14 15" key="1">
    <citation type="journal article" date="2012" name="J. Bacteriol.">
        <title>De Novo Genome Project of Cupriavidus basilensis OR16.</title>
        <authorList>
            <person name="Cserhati M."/>
            <person name="Kriszt B."/>
            <person name="Szoboszlay S."/>
            <person name="Toth A."/>
            <person name="Szabo I."/>
            <person name="Tancsics A."/>
            <person name="Nagy I."/>
            <person name="Horvath B."/>
            <person name="Nagy I."/>
            <person name="Kukolya J."/>
        </authorList>
    </citation>
    <scope>NUCLEOTIDE SEQUENCE [LARGE SCALE GENOMIC DNA]</scope>
    <source>
        <strain evidence="14 15">OR16</strain>
    </source>
</reference>
<dbReference type="SMART" id="SM00382">
    <property type="entry name" value="AAA"/>
    <property type="match status" value="1"/>
</dbReference>
<dbReference type="Pfam" id="PF08909">
    <property type="entry name" value="DUF1854"/>
    <property type="match status" value="1"/>
</dbReference>
<dbReference type="Gene3D" id="1.20.1560.10">
    <property type="entry name" value="ABC transporter type 1, transmembrane domain"/>
    <property type="match status" value="1"/>
</dbReference>
<dbReference type="Gene3D" id="3.40.50.300">
    <property type="entry name" value="P-loop containing nucleotide triphosphate hydrolases"/>
    <property type="match status" value="1"/>
</dbReference>
<feature type="transmembrane region" description="Helical" evidence="11">
    <location>
        <begin position="184"/>
        <end position="206"/>
    </location>
</feature>
<dbReference type="InterPro" id="IPR003593">
    <property type="entry name" value="AAA+_ATPase"/>
</dbReference>
<protein>
    <submittedName>
        <fullName evidence="14">ABC transporter transmembrane region:ABC transporter related protein</fullName>
    </submittedName>
</protein>
<dbReference type="PROSITE" id="PS00211">
    <property type="entry name" value="ABC_TRANSPORTER_1"/>
    <property type="match status" value="1"/>
</dbReference>
<evidence type="ECO:0000256" key="6">
    <source>
        <dbReference type="ARBA" id="ARBA00022741"/>
    </source>
</evidence>
<dbReference type="RefSeq" id="WP_006162866.1">
    <property type="nucleotide sequence ID" value="NZ_AHJE01000105.1"/>
</dbReference>
<dbReference type="Pfam" id="PF00664">
    <property type="entry name" value="ABC_membrane"/>
    <property type="match status" value="1"/>
</dbReference>
<dbReference type="PANTHER" id="PTHR43394:SF1">
    <property type="entry name" value="ATP-BINDING CASSETTE SUB-FAMILY B MEMBER 10, MITOCHONDRIAL"/>
    <property type="match status" value="1"/>
</dbReference>
<dbReference type="GO" id="GO:0005886">
    <property type="term" value="C:plasma membrane"/>
    <property type="evidence" value="ECO:0007669"/>
    <property type="project" value="UniProtKB-SubCell"/>
</dbReference>
<keyword evidence="4" id="KW-0997">Cell inner membrane</keyword>
<evidence type="ECO:0000256" key="7">
    <source>
        <dbReference type="ARBA" id="ARBA00022840"/>
    </source>
</evidence>
<dbReference type="CDD" id="cd18563">
    <property type="entry name" value="ABC_6TM_exporter_like"/>
    <property type="match status" value="1"/>
</dbReference>
<feature type="transmembrane region" description="Helical" evidence="11">
    <location>
        <begin position="231"/>
        <end position="249"/>
    </location>
</feature>
<feature type="region of interest" description="Disordered" evidence="10">
    <location>
        <begin position="1"/>
        <end position="23"/>
    </location>
</feature>
<dbReference type="InterPro" id="IPR017871">
    <property type="entry name" value="ABC_transporter-like_CS"/>
</dbReference>
<keyword evidence="5 11" id="KW-0812">Transmembrane</keyword>
<dbReference type="InterPro" id="IPR003439">
    <property type="entry name" value="ABC_transporter-like_ATP-bd"/>
</dbReference>
<evidence type="ECO:0000259" key="12">
    <source>
        <dbReference type="PROSITE" id="PS50893"/>
    </source>
</evidence>
<keyword evidence="8 11" id="KW-1133">Transmembrane helix</keyword>
<dbReference type="GO" id="GO:0016887">
    <property type="term" value="F:ATP hydrolysis activity"/>
    <property type="evidence" value="ECO:0007669"/>
    <property type="project" value="InterPro"/>
</dbReference>
<evidence type="ECO:0000256" key="11">
    <source>
        <dbReference type="SAM" id="Phobius"/>
    </source>
</evidence>
<evidence type="ECO:0000313" key="14">
    <source>
        <dbReference type="EMBL" id="EHP38885.1"/>
    </source>
</evidence>
<evidence type="ECO:0000256" key="5">
    <source>
        <dbReference type="ARBA" id="ARBA00022692"/>
    </source>
</evidence>
<dbReference type="GO" id="GO:0015421">
    <property type="term" value="F:ABC-type oligopeptide transporter activity"/>
    <property type="evidence" value="ECO:0007669"/>
    <property type="project" value="TreeGrafter"/>
</dbReference>
<dbReference type="PANTHER" id="PTHR43394">
    <property type="entry name" value="ATP-DEPENDENT PERMEASE MDL1, MITOCHONDRIAL"/>
    <property type="match status" value="1"/>
</dbReference>
<evidence type="ECO:0000256" key="1">
    <source>
        <dbReference type="ARBA" id="ARBA00004651"/>
    </source>
</evidence>
<dbReference type="SUPFAM" id="SSF52540">
    <property type="entry name" value="P-loop containing nucleoside triphosphate hydrolases"/>
    <property type="match status" value="1"/>
</dbReference>
<evidence type="ECO:0000256" key="8">
    <source>
        <dbReference type="ARBA" id="ARBA00022989"/>
    </source>
</evidence>